<dbReference type="AlphaFoldDB" id="A0A5J5ETV8"/>
<protein>
    <submittedName>
        <fullName evidence="1">Uncharacterized protein</fullName>
    </submittedName>
</protein>
<dbReference type="Proteomes" id="UP000326924">
    <property type="component" value="Unassembled WGS sequence"/>
</dbReference>
<sequence length="86" mass="9487">DPETTGFIGLIEPGPHNINSALNEPDAKEWKEAIESELAAHNRHGTFEPLTNGRLPDGAEAITSRLILQRKLNGEGEIEKYKARLV</sequence>
<dbReference type="OrthoDB" id="5080239at2759"/>
<proteinExistence type="predicted"/>
<name>A0A5J5ETV8_9PEZI</name>
<keyword evidence="2" id="KW-1185">Reference proteome</keyword>
<organism evidence="1 2">
    <name type="scientific">Sphaerosporella brunnea</name>
    <dbReference type="NCBI Taxonomy" id="1250544"/>
    <lineage>
        <taxon>Eukaryota</taxon>
        <taxon>Fungi</taxon>
        <taxon>Dikarya</taxon>
        <taxon>Ascomycota</taxon>
        <taxon>Pezizomycotina</taxon>
        <taxon>Pezizomycetes</taxon>
        <taxon>Pezizales</taxon>
        <taxon>Pyronemataceae</taxon>
        <taxon>Sphaerosporella</taxon>
    </lineage>
</organism>
<evidence type="ECO:0000313" key="2">
    <source>
        <dbReference type="Proteomes" id="UP000326924"/>
    </source>
</evidence>
<dbReference type="InParanoid" id="A0A5J5ETV8"/>
<dbReference type="EMBL" id="VXIS01000131">
    <property type="protein sequence ID" value="KAA8902547.1"/>
    <property type="molecule type" value="Genomic_DNA"/>
</dbReference>
<feature type="non-terminal residue" evidence="1">
    <location>
        <position position="1"/>
    </location>
</feature>
<feature type="non-terminal residue" evidence="1">
    <location>
        <position position="86"/>
    </location>
</feature>
<reference evidence="1 2" key="1">
    <citation type="submission" date="2019-09" db="EMBL/GenBank/DDBJ databases">
        <title>Draft genome of the ectomycorrhizal ascomycete Sphaerosporella brunnea.</title>
        <authorList>
            <consortium name="DOE Joint Genome Institute"/>
            <person name="Benucci G.M."/>
            <person name="Marozzi G."/>
            <person name="Antonielli L."/>
            <person name="Sanchez S."/>
            <person name="Marco P."/>
            <person name="Wang X."/>
            <person name="Falini L.B."/>
            <person name="Barry K."/>
            <person name="Haridas S."/>
            <person name="Lipzen A."/>
            <person name="Labutti K."/>
            <person name="Grigoriev I.V."/>
            <person name="Murat C."/>
            <person name="Martin F."/>
            <person name="Albertini E."/>
            <person name="Donnini D."/>
            <person name="Bonito G."/>
        </authorList>
    </citation>
    <scope>NUCLEOTIDE SEQUENCE [LARGE SCALE GENOMIC DNA]</scope>
    <source>
        <strain evidence="1 2">Sb_GMNB300</strain>
    </source>
</reference>
<evidence type="ECO:0000313" key="1">
    <source>
        <dbReference type="EMBL" id="KAA8902547.1"/>
    </source>
</evidence>
<gene>
    <name evidence="1" type="ORF">FN846DRAFT_754071</name>
</gene>
<accession>A0A5J5ETV8</accession>
<comment type="caution">
    <text evidence="1">The sequence shown here is derived from an EMBL/GenBank/DDBJ whole genome shotgun (WGS) entry which is preliminary data.</text>
</comment>